<organism evidence="1 2">
    <name type="scientific">Culex pipiens pipiens</name>
    <name type="common">Northern house mosquito</name>
    <dbReference type="NCBI Taxonomy" id="38569"/>
    <lineage>
        <taxon>Eukaryota</taxon>
        <taxon>Metazoa</taxon>
        <taxon>Ecdysozoa</taxon>
        <taxon>Arthropoda</taxon>
        <taxon>Hexapoda</taxon>
        <taxon>Insecta</taxon>
        <taxon>Pterygota</taxon>
        <taxon>Neoptera</taxon>
        <taxon>Endopterygota</taxon>
        <taxon>Diptera</taxon>
        <taxon>Nematocera</taxon>
        <taxon>Culicoidea</taxon>
        <taxon>Culicidae</taxon>
        <taxon>Culicinae</taxon>
        <taxon>Culicini</taxon>
        <taxon>Culex</taxon>
        <taxon>Culex</taxon>
    </lineage>
</organism>
<feature type="non-terminal residue" evidence="1">
    <location>
        <position position="37"/>
    </location>
</feature>
<evidence type="ECO:0000313" key="1">
    <source>
        <dbReference type="EMBL" id="KAL1373874.1"/>
    </source>
</evidence>
<gene>
    <name evidence="1" type="ORF">pipiens_000795</name>
</gene>
<dbReference type="Proteomes" id="UP001562425">
    <property type="component" value="Unassembled WGS sequence"/>
</dbReference>
<name>A0ABD1CBZ5_CULPP</name>
<reference evidence="1 2" key="1">
    <citation type="submission" date="2024-05" db="EMBL/GenBank/DDBJ databases">
        <title>Culex pipiens pipiens assembly and annotation.</title>
        <authorList>
            <person name="Alout H."/>
            <person name="Durand T."/>
        </authorList>
    </citation>
    <scope>NUCLEOTIDE SEQUENCE [LARGE SCALE GENOMIC DNA]</scope>
    <source>
        <strain evidence="1">HA-2024</strain>
        <tissue evidence="1">Whole body</tissue>
    </source>
</reference>
<keyword evidence="2" id="KW-1185">Reference proteome</keyword>
<comment type="caution">
    <text evidence="1">The sequence shown here is derived from an EMBL/GenBank/DDBJ whole genome shotgun (WGS) entry which is preliminary data.</text>
</comment>
<feature type="non-terminal residue" evidence="1">
    <location>
        <position position="1"/>
    </location>
</feature>
<protein>
    <submittedName>
        <fullName evidence="1">Uncharacterized protein</fullName>
    </submittedName>
</protein>
<sequence length="37" mass="4243">SYYQGIAHFLAECKEIKGPLQTPPVSQNNVWPRIEEV</sequence>
<dbReference type="AlphaFoldDB" id="A0ABD1CBZ5"/>
<accession>A0ABD1CBZ5</accession>
<evidence type="ECO:0000313" key="2">
    <source>
        <dbReference type="Proteomes" id="UP001562425"/>
    </source>
</evidence>
<proteinExistence type="predicted"/>
<dbReference type="EMBL" id="JBEHCU010013891">
    <property type="protein sequence ID" value="KAL1373874.1"/>
    <property type="molecule type" value="Genomic_DNA"/>
</dbReference>